<comment type="caution">
    <text evidence="2">The sequence shown here is derived from an EMBL/GenBank/DDBJ whole genome shotgun (WGS) entry which is preliminary data.</text>
</comment>
<dbReference type="AlphaFoldDB" id="A0A4Y2EML0"/>
<dbReference type="EMBL" id="BGPR01093023">
    <property type="protein sequence ID" value="GBM29388.1"/>
    <property type="molecule type" value="Genomic_DNA"/>
</dbReference>
<organism evidence="2 3">
    <name type="scientific">Araneus ventricosus</name>
    <name type="common">Orbweaver spider</name>
    <name type="synonym">Epeira ventricosa</name>
    <dbReference type="NCBI Taxonomy" id="182803"/>
    <lineage>
        <taxon>Eukaryota</taxon>
        <taxon>Metazoa</taxon>
        <taxon>Ecdysozoa</taxon>
        <taxon>Arthropoda</taxon>
        <taxon>Chelicerata</taxon>
        <taxon>Arachnida</taxon>
        <taxon>Araneae</taxon>
        <taxon>Araneomorphae</taxon>
        <taxon>Entelegynae</taxon>
        <taxon>Araneoidea</taxon>
        <taxon>Araneidae</taxon>
        <taxon>Araneus</taxon>
    </lineage>
</organism>
<protein>
    <submittedName>
        <fullName evidence="2">Uncharacterized protein</fullName>
    </submittedName>
</protein>
<reference evidence="2 3" key="1">
    <citation type="journal article" date="2019" name="Sci. Rep.">
        <title>Orb-weaving spider Araneus ventricosus genome elucidates the spidroin gene catalogue.</title>
        <authorList>
            <person name="Kono N."/>
            <person name="Nakamura H."/>
            <person name="Ohtoshi R."/>
            <person name="Moran D.A.P."/>
            <person name="Shinohara A."/>
            <person name="Yoshida Y."/>
            <person name="Fujiwara M."/>
            <person name="Mori M."/>
            <person name="Tomita M."/>
            <person name="Arakawa K."/>
        </authorList>
    </citation>
    <scope>NUCLEOTIDE SEQUENCE [LARGE SCALE GENOMIC DNA]</scope>
</reference>
<dbReference type="Proteomes" id="UP000499080">
    <property type="component" value="Unassembled WGS sequence"/>
</dbReference>
<gene>
    <name evidence="2" type="ORF">AVEN_156523_1</name>
</gene>
<accession>A0A4Y2EML0</accession>
<evidence type="ECO:0000313" key="2">
    <source>
        <dbReference type="EMBL" id="GBM29388.1"/>
    </source>
</evidence>
<name>A0A4Y2EML0_ARAVE</name>
<keyword evidence="3" id="KW-1185">Reference proteome</keyword>
<proteinExistence type="predicted"/>
<sequence>MRYSILHYFTSHRNTIPELPDEESFPPLLSTFFVTNLSRNSARNLQNVCYCATHRPGEIRLRVRSLLHKCHLHTEEESSASHNDSNLLFRSTFTHYSHQDTPAAKNELPFACQPTVLLMLSLKQKDQKERKKEKRKKRNSGTIAVLV</sequence>
<evidence type="ECO:0000256" key="1">
    <source>
        <dbReference type="SAM" id="MobiDB-lite"/>
    </source>
</evidence>
<feature type="region of interest" description="Disordered" evidence="1">
    <location>
        <begin position="125"/>
        <end position="147"/>
    </location>
</feature>
<evidence type="ECO:0000313" key="3">
    <source>
        <dbReference type="Proteomes" id="UP000499080"/>
    </source>
</evidence>